<reference evidence="1" key="2">
    <citation type="submission" date="2013-06" db="EMBL/GenBank/DDBJ databases">
        <title>Draft genome sequence of Clostridium hylemonae (DSM 15053).</title>
        <authorList>
            <person name="Sudarsanam P."/>
            <person name="Ley R."/>
            <person name="Guruge J."/>
            <person name="Turnbaugh P.J."/>
            <person name="Mahowald M."/>
            <person name="Liep D."/>
            <person name="Gordon J."/>
        </authorList>
    </citation>
    <scope>NUCLEOTIDE SEQUENCE</scope>
    <source>
        <strain evidence="1">DSM 15053</strain>
    </source>
</reference>
<keyword evidence="2" id="KW-1185">Reference proteome</keyword>
<proteinExistence type="predicted"/>
<dbReference type="AlphaFoldDB" id="C0C322"/>
<reference evidence="1" key="1">
    <citation type="submission" date="2009-02" db="EMBL/GenBank/DDBJ databases">
        <authorList>
            <person name="Fulton L."/>
            <person name="Clifton S."/>
            <person name="Fulton B."/>
            <person name="Xu J."/>
            <person name="Minx P."/>
            <person name="Pepin K.H."/>
            <person name="Johnson M."/>
            <person name="Bhonagiri V."/>
            <person name="Nash W.E."/>
            <person name="Mardis E.R."/>
            <person name="Wilson R.K."/>
        </authorList>
    </citation>
    <scope>NUCLEOTIDE SEQUENCE [LARGE SCALE GENOMIC DNA]</scope>
    <source>
        <strain evidence="1">DSM 15053</strain>
    </source>
</reference>
<evidence type="ECO:0000313" key="1">
    <source>
        <dbReference type="EMBL" id="EEG73372.1"/>
    </source>
</evidence>
<protein>
    <submittedName>
        <fullName evidence="1">Uncharacterized protein</fullName>
    </submittedName>
</protein>
<dbReference type="HOGENOM" id="CLU_1812411_0_0_9"/>
<dbReference type="EMBL" id="ABYI02000027">
    <property type="protein sequence ID" value="EEG73372.1"/>
    <property type="molecule type" value="Genomic_DNA"/>
</dbReference>
<accession>C0C322</accession>
<evidence type="ECO:0000313" key="2">
    <source>
        <dbReference type="Proteomes" id="UP000004893"/>
    </source>
</evidence>
<organism evidence="1 2">
    <name type="scientific">[Clostridium] hylemonae DSM 15053</name>
    <dbReference type="NCBI Taxonomy" id="553973"/>
    <lineage>
        <taxon>Bacteria</taxon>
        <taxon>Bacillati</taxon>
        <taxon>Bacillota</taxon>
        <taxon>Clostridia</taxon>
        <taxon>Lachnospirales</taxon>
        <taxon>Lachnospiraceae</taxon>
    </lineage>
</organism>
<dbReference type="STRING" id="553973.CLOHYLEM_06482"/>
<dbReference type="Proteomes" id="UP000004893">
    <property type="component" value="Unassembled WGS sequence"/>
</dbReference>
<gene>
    <name evidence="1" type="ORF">CLOHYLEM_06482</name>
</gene>
<sequence length="142" mass="15623">MFLCFINGGDRWGNLWRLQCTAKEGRQGAAASSLTAWQSSLQRPPIPLPPFLCLTSHKAQISPTCGISPGSYNGFNQINFPIKATWEISPLGMFLILEMNRRRGRVRRGVEGRSEAGVEAVAEERAGSRHGNVITNNIPESL</sequence>
<name>C0C322_9FIRM</name>
<comment type="caution">
    <text evidence="1">The sequence shown here is derived from an EMBL/GenBank/DDBJ whole genome shotgun (WGS) entry which is preliminary data.</text>
</comment>